<gene>
    <name evidence="2" type="ORF">GCM10023200_05520</name>
</gene>
<evidence type="ECO:0000256" key="1">
    <source>
        <dbReference type="SAM" id="MobiDB-lite"/>
    </source>
</evidence>
<feature type="region of interest" description="Disordered" evidence="1">
    <location>
        <begin position="122"/>
        <end position="216"/>
    </location>
</feature>
<sequence length="1808" mass="185310">MTPPDVRDGDGPPPDAWRAQAGPATAVPGPRVSAEDADADAVHGGVAARDVPHHAAPWETHLRDSLAAALHGDPARHGHRPDVVDVIAHLIVRVARADHGELDRFPGLQDAARHLLHVVGLDPGASPGAPTAPVATPGTPPGGTGPDPDAGPGPIDTSPADTPPADTHPVDTPPATGAGNTDVGSADTDTDPDPDAGPVIPVPRAEVPATGPAGTYHGGVVVQQVLPGGEGRLRVTYADGSQRDVTRTVVDGTTTDTYSRADGVVVTETYGADGGWTATGPDGATTTAVRAGDVLTEEVRAADGTVTTTTARLAHPSYGITIRPGEQQFTTTTVGLGGAVAQTRVLGTADGEAVAITTSGTSTATARVGVDDHANLDGSVTRTFTFADGRTEAFTVNAAGEVLHHESHPPPTPAPAGATTAHRGVVLEIDAGGTTPHTVEQHLADGTVRQVTRSTDIDSIRTDSWTEPDGSTVVERSVPGGPGATTTTTALDGTTTVLVRDGWQAELTTTGPDGVTTVTTATSFSPSAEVLRTTVGDVETSVVLDADGDGATATIRDGGTTQTVRVAIEAVANPDGSVTHVLRFPDGRTELVTTGPDGAPVALETRADAGGPATPTGDPGAAVNGSYHGGTVREDVTTDPATGAEHITRTYADGTVVELDRPAPGEDAVATLPDGTRVAEQGGGGWGTTTSEAPDGTLTRRWWDDLAYTALTEHPDGASSETQWTYGAAGVQFRTTETGTDGTETVTGVRMLADGGALATVTGPDGTTTARLDVDEIENVDGTVTRVFTAPDGRTDAFTLDANGVVVHHEGHPGHGGSTGLATERVIGTDPGTGRVTVEVVHADGTVQEVQRFATGDDVYESWVEDDGTRVTQHAEGTAGASTEVGPDGSSTVRRWDADTGFAEDRTELDGSATRFRTDLYGRVPNPGGELFSTVQIGLTGQTLSTSVVTTADGGAAAVATRSDGVSVTTRLDVRTVAHPDGSTTRVYTFPDGRTESVTVDGRTGLVIDHEGVPAGGPVPPAADSEATPPTVEVSTTPDGDRYEVRTHADGSVERITTSTVGNWVSEVTDAHGQTLRTDVTAGSISKTVTLADGSSTEVTRWPGSLVVRVTDVDGTEATTSTSEDGRVESSVYNPVTEQTILRIHLPDGTETQSIRGEGGASHSVSVAPDGTRTEIITTPGGDRSEQTDRPDGTIHIEGQRDGRDFVGEARPDGYATQTEIDGSRTTTVTKWPDGTIEQRTDDGAGTVEKLTTRTDHTWTKSTQLPDGGTREQNLTADGRITVLEKGPGGWPSTWTDMHQDGWRFQARDDADGSHFERVTEPDGTFWTKSEDRSATSTDPSATIESWGDTDGSLRTRITQPNGSWSEVHQYTNGDRVITQWTDPGTRNFGRGQVAGGDAPVPLERFWRLETASGYTRTELTYQDGSRVEITDPAGTTAGTPAATVIGEQNLLFVKKFDPQGALTLDTVVLRPPDTQAAPPGIPTLPPRLGDQSLAAQGAFRAAFALEGSITERFETGLFSGEFTAEGRIGGSIAGQGSVEIGDTGIDAQGSVEVFLGAEGRLGGTLGTPLGEIGGEADAEAMIYAAAAATAHIGLDGVQASVSAEAMVAARVGASGGGDLGFVRGEYGAEVGVGLGAELEADAEISGDRIGFSFDASIGLGIELGIELDLSFSPSSFVEGIGDVITDPIGAAEDVGEFFGDTAEWFAGGVVDIGGAIGDGAEALGSGMEDLADVVDDLAGDIEDAVGGTAEDIAEAAADAGRAAASVVEDVAGVLGDAAGAVGDVVDDLVDFAGDAVDALGDVLDDLF</sequence>
<feature type="compositionally biased region" description="Polar residues" evidence="1">
    <location>
        <begin position="1335"/>
        <end position="1344"/>
    </location>
</feature>
<feature type="compositionally biased region" description="Basic and acidic residues" evidence="1">
    <location>
        <begin position="1183"/>
        <end position="1199"/>
    </location>
</feature>
<dbReference type="EMBL" id="BAABHO010000003">
    <property type="protein sequence ID" value="GAA4775770.1"/>
    <property type="molecule type" value="Genomic_DNA"/>
</dbReference>
<feature type="region of interest" description="Disordered" evidence="1">
    <location>
        <begin position="1012"/>
        <end position="1043"/>
    </location>
</feature>
<keyword evidence="3" id="KW-1185">Reference proteome</keyword>
<feature type="compositionally biased region" description="Basic and acidic residues" evidence="1">
    <location>
        <begin position="1"/>
        <end position="10"/>
    </location>
</feature>
<evidence type="ECO:0000313" key="3">
    <source>
        <dbReference type="Proteomes" id="UP001500928"/>
    </source>
</evidence>
<feature type="region of interest" description="Disordered" evidence="1">
    <location>
        <begin position="1146"/>
        <end position="1199"/>
    </location>
</feature>
<feature type="compositionally biased region" description="Low complexity" evidence="1">
    <location>
        <begin position="146"/>
        <end position="157"/>
    </location>
</feature>
<evidence type="ECO:0000313" key="2">
    <source>
        <dbReference type="EMBL" id="GAA4775770.1"/>
    </source>
</evidence>
<feature type="region of interest" description="Disordered" evidence="1">
    <location>
        <begin position="1313"/>
        <end position="1353"/>
    </location>
</feature>
<accession>A0ABP9A9E1</accession>
<feature type="compositionally biased region" description="Low complexity" evidence="1">
    <location>
        <begin position="122"/>
        <end position="137"/>
    </location>
</feature>
<name>A0ABP9A9E1_9PSEU</name>
<dbReference type="Proteomes" id="UP001500928">
    <property type="component" value="Unassembled WGS sequence"/>
</dbReference>
<reference evidence="3" key="1">
    <citation type="journal article" date="2019" name="Int. J. Syst. Evol. Microbiol.">
        <title>The Global Catalogue of Microorganisms (GCM) 10K type strain sequencing project: providing services to taxonomists for standard genome sequencing and annotation.</title>
        <authorList>
            <consortium name="The Broad Institute Genomics Platform"/>
            <consortium name="The Broad Institute Genome Sequencing Center for Infectious Disease"/>
            <person name="Wu L."/>
            <person name="Ma J."/>
        </authorList>
    </citation>
    <scope>NUCLEOTIDE SEQUENCE [LARGE SCALE GENOMIC DNA]</scope>
    <source>
        <strain evidence="3">JCM 17979</strain>
    </source>
</reference>
<organism evidence="2 3">
    <name type="scientific">Actinomycetospora chlora</name>
    <dbReference type="NCBI Taxonomy" id="663608"/>
    <lineage>
        <taxon>Bacteria</taxon>
        <taxon>Bacillati</taxon>
        <taxon>Actinomycetota</taxon>
        <taxon>Actinomycetes</taxon>
        <taxon>Pseudonocardiales</taxon>
        <taxon>Pseudonocardiaceae</taxon>
        <taxon>Actinomycetospora</taxon>
    </lineage>
</organism>
<proteinExistence type="predicted"/>
<protein>
    <submittedName>
        <fullName evidence="2">Uncharacterized protein</fullName>
    </submittedName>
</protein>
<feature type="region of interest" description="Disordered" evidence="1">
    <location>
        <begin position="1"/>
        <end position="38"/>
    </location>
</feature>
<feature type="region of interest" description="Disordered" evidence="1">
    <location>
        <begin position="675"/>
        <end position="696"/>
    </location>
</feature>
<comment type="caution">
    <text evidence="2">The sequence shown here is derived from an EMBL/GenBank/DDBJ whole genome shotgun (WGS) entry which is preliminary data.</text>
</comment>